<keyword evidence="3" id="KW-0256">Endoplasmic reticulum</keyword>
<keyword evidence="4" id="KW-0653">Protein transport</keyword>
<evidence type="ECO:0000313" key="7">
    <source>
        <dbReference type="EMBL" id="QOU20818.1"/>
    </source>
</evidence>
<dbReference type="Proteomes" id="UP000663131">
    <property type="component" value="Chromosome 8"/>
</dbReference>
<evidence type="ECO:0000256" key="2">
    <source>
        <dbReference type="ARBA" id="ARBA00022448"/>
    </source>
</evidence>
<dbReference type="AlphaFoldDB" id="A0A871RAK7"/>
<organism evidence="7 8">
    <name type="scientific">Dekkera bruxellensis</name>
    <name type="common">Brettanomyces custersii</name>
    <dbReference type="NCBI Taxonomy" id="5007"/>
    <lineage>
        <taxon>Eukaryota</taxon>
        <taxon>Fungi</taxon>
        <taxon>Dikarya</taxon>
        <taxon>Ascomycota</taxon>
        <taxon>Saccharomycotina</taxon>
        <taxon>Pichiomycetes</taxon>
        <taxon>Pichiales</taxon>
        <taxon>Pichiaceae</taxon>
        <taxon>Brettanomyces</taxon>
    </lineage>
</organism>
<dbReference type="EMBL" id="CP063136">
    <property type="protein sequence ID" value="QOU20818.1"/>
    <property type="molecule type" value="Genomic_DNA"/>
</dbReference>
<evidence type="ECO:0000259" key="6">
    <source>
        <dbReference type="Pfam" id="PF08314"/>
    </source>
</evidence>
<dbReference type="PANTHER" id="PTHR40787:SF3">
    <property type="entry name" value="PROTEIN TRANSPORT PROTEIN SEC39"/>
    <property type="match status" value="1"/>
</dbReference>
<proteinExistence type="predicted"/>
<gene>
    <name evidence="7" type="ORF">BRETT_000532</name>
</gene>
<reference evidence="7" key="2">
    <citation type="journal article" name="BMC Genomics">
        <title>New genome assemblies reveal patterns of domestication and adaptation across Brettanomyces (Dekkera) species.</title>
        <authorList>
            <person name="Roach M.J."/>
            <person name="Borneman A.R."/>
        </authorList>
    </citation>
    <scope>NUCLEOTIDE SEQUENCE</scope>
    <source>
        <strain evidence="7">UCD 2041</strain>
    </source>
</reference>
<dbReference type="RefSeq" id="XP_041137311.1">
    <property type="nucleotide sequence ID" value="XM_041279097.1"/>
</dbReference>
<reference evidence="7" key="1">
    <citation type="submission" date="2020-10" db="EMBL/GenBank/DDBJ databases">
        <authorList>
            <person name="Palmer J.M."/>
        </authorList>
    </citation>
    <scope>NUCLEOTIDE SEQUENCE</scope>
    <source>
        <strain evidence="7">UCD 2041</strain>
    </source>
</reference>
<feature type="region of interest" description="Disordered" evidence="5">
    <location>
        <begin position="743"/>
        <end position="767"/>
    </location>
</feature>
<feature type="compositionally biased region" description="Low complexity" evidence="5">
    <location>
        <begin position="756"/>
        <end position="766"/>
    </location>
</feature>
<dbReference type="Pfam" id="PF08314">
    <property type="entry name" value="Sec39"/>
    <property type="match status" value="1"/>
</dbReference>
<dbReference type="GO" id="GO:0006890">
    <property type="term" value="P:retrograde vesicle-mediated transport, Golgi to endoplasmic reticulum"/>
    <property type="evidence" value="ECO:0007669"/>
    <property type="project" value="InterPro"/>
</dbReference>
<dbReference type="InterPro" id="IPR013244">
    <property type="entry name" value="Sec39_domain"/>
</dbReference>
<dbReference type="OrthoDB" id="342024at2759"/>
<evidence type="ECO:0000256" key="5">
    <source>
        <dbReference type="SAM" id="MobiDB-lite"/>
    </source>
</evidence>
<evidence type="ECO:0000256" key="4">
    <source>
        <dbReference type="ARBA" id="ARBA00022927"/>
    </source>
</evidence>
<dbReference type="KEGG" id="bbrx:BRETT_000532"/>
<name>A0A871RAK7_DEKBR</name>
<evidence type="ECO:0000256" key="1">
    <source>
        <dbReference type="ARBA" id="ARBA00004240"/>
    </source>
</evidence>
<dbReference type="PANTHER" id="PTHR40787">
    <property type="entry name" value="SECRETED PROTEIN"/>
    <property type="match status" value="1"/>
</dbReference>
<dbReference type="GeneID" id="64572457"/>
<accession>A0A871RAK7</accession>
<evidence type="ECO:0000313" key="8">
    <source>
        <dbReference type="Proteomes" id="UP000663131"/>
    </source>
</evidence>
<comment type="subcellular location">
    <subcellularLocation>
        <location evidence="1">Endoplasmic reticulum</location>
    </subcellularLocation>
</comment>
<protein>
    <recommendedName>
        <fullName evidence="6">Sec39 domain-containing protein</fullName>
    </recommendedName>
</protein>
<dbReference type="GO" id="GO:0015031">
    <property type="term" value="P:protein transport"/>
    <property type="evidence" value="ECO:0007669"/>
    <property type="project" value="UniProtKB-KW"/>
</dbReference>
<feature type="domain" description="Sec39" evidence="6">
    <location>
        <begin position="162"/>
        <end position="739"/>
    </location>
</feature>
<sequence>MGNYNVVAAKNILVLQYVLCTCSLPQQVNDALIQAGCIIQESTNGDQENGKLELSINRVLALILASVPGSFDLESRLNLGSTFLEYFIKTSQKEELSVNEVIEVGSTPEILEHALLAGDENISTAAESTLELAASLSMGFGFDITSATYKFTLSDMKRAFFAFFRAEIVKSTQSTPEISVDLDKLRQLPLYSHDLENWIINTYRPITYLAQYNESASLTNFSSYLRPEERISLIMEAAISYDHIPQIVSNVLVPYISSRTSMWTAFNDWLIQFGDKTIRETESSTMIENYDMILKLVRQEKLLSILSSNVSVMNKFVSIVLSIIYLCPRAVLEVFIAAKEIIAILKGLPLKSKSAMEEDSMPEPRKTVKEMAEAIDPSKEFLDSYSKIIETGQRLYANNLSLVQIANLKSSDGSVQLSELQKFIENESKYGRNSRQWQTLLSSMYWVFEKTKIFGKVDRHTLDELVLTKLLDLKYFNIVEDLFFKRYCSIPEKDTDKIVTRYAWLYYNKATNCDPSLGSLKCSVDCAKLIRNKTNESSRLQNLYLACKEILQWRISLHANTPLTPRQILDLGDILSIVTRILELNESSYKSHNKLFSLVRHIINGLQCYDRDVLFKYAKEEVPVVDEINPLRVKIMVICLDFTSSVDTDYAYELSSEILVNAIENIEQIDLGKVVSDSWVSFFQFVKTETGTPTLALLDKKLSILGKLLLVTPAEFNIPVLEYWQLLNSQRDHLLSQAEVQSSASRAGSDNRGESRQQPQSFFQSSGLGDLRSRLKSSIKMSANDILKSADSGDIGRTIIGHIVGAN</sequence>
<evidence type="ECO:0000256" key="3">
    <source>
        <dbReference type="ARBA" id="ARBA00022824"/>
    </source>
</evidence>
<dbReference type="GO" id="GO:0005783">
    <property type="term" value="C:endoplasmic reticulum"/>
    <property type="evidence" value="ECO:0007669"/>
    <property type="project" value="UniProtKB-SubCell"/>
</dbReference>
<keyword evidence="2" id="KW-0813">Transport</keyword>